<dbReference type="AlphaFoldDB" id="A0A6A5SQ38"/>
<protein>
    <submittedName>
        <fullName evidence="1">NAD(P)-binding protein</fullName>
    </submittedName>
</protein>
<evidence type="ECO:0000313" key="2">
    <source>
        <dbReference type="Proteomes" id="UP000800038"/>
    </source>
</evidence>
<sequence>MASKLIAVVAGVGPGTGASVARKFSKSYPVVLLARKPENYEGLAKEINSNGGKAIGISTDVSDPSSLKNAIDAIKKEFGNDVGAAAAIFNASGGFLRKPFLEIPTEIFEQSIGVSAMGGVLFSQSFLPLLLNGIKQKSEHPPSLIFTGATASVKSNAQMASFATGKWALRALSQSLAKEFGPQGVHVAHAIIDGVIDIPRTQELLKDMPPEAKLSADGIANDYWWLHTQPKTNFTWEIDLRPAVEKW</sequence>
<dbReference type="PANTHER" id="PTHR43431:SF7">
    <property type="entry name" value="OXIDOREDUCTASE, SHORT CHAIN DEHYDROGENASE_REDUCTASE FAMILY (AFU_ORTHOLOGUE AFUA_5G14000)"/>
    <property type="match status" value="1"/>
</dbReference>
<dbReference type="Pfam" id="PF00106">
    <property type="entry name" value="adh_short"/>
    <property type="match status" value="1"/>
</dbReference>
<evidence type="ECO:0000313" key="1">
    <source>
        <dbReference type="EMBL" id="KAF1941862.1"/>
    </source>
</evidence>
<name>A0A6A5SQ38_9PLEO</name>
<dbReference type="EMBL" id="ML976042">
    <property type="protein sequence ID" value="KAF1941862.1"/>
    <property type="molecule type" value="Genomic_DNA"/>
</dbReference>
<proteinExistence type="predicted"/>
<organism evidence="1 2">
    <name type="scientific">Clathrospora elynae</name>
    <dbReference type="NCBI Taxonomy" id="706981"/>
    <lineage>
        <taxon>Eukaryota</taxon>
        <taxon>Fungi</taxon>
        <taxon>Dikarya</taxon>
        <taxon>Ascomycota</taxon>
        <taxon>Pezizomycotina</taxon>
        <taxon>Dothideomycetes</taxon>
        <taxon>Pleosporomycetidae</taxon>
        <taxon>Pleosporales</taxon>
        <taxon>Diademaceae</taxon>
        <taxon>Clathrospora</taxon>
    </lineage>
</organism>
<dbReference type="PANTHER" id="PTHR43431">
    <property type="entry name" value="OXIDOREDUCTASE, SHORT CHAIN DEHYDROGENASE/REDUCTASE FAMILY (AFU_ORTHOLOGUE AFUA_5G14000)"/>
    <property type="match status" value="1"/>
</dbReference>
<gene>
    <name evidence="1" type="ORF">EJ02DRAFT_454842</name>
</gene>
<accession>A0A6A5SQ38</accession>
<dbReference type="InterPro" id="IPR036291">
    <property type="entry name" value="NAD(P)-bd_dom_sf"/>
</dbReference>
<reference evidence="1" key="1">
    <citation type="journal article" date="2020" name="Stud. Mycol.">
        <title>101 Dothideomycetes genomes: a test case for predicting lifestyles and emergence of pathogens.</title>
        <authorList>
            <person name="Haridas S."/>
            <person name="Albert R."/>
            <person name="Binder M."/>
            <person name="Bloem J."/>
            <person name="Labutti K."/>
            <person name="Salamov A."/>
            <person name="Andreopoulos B."/>
            <person name="Baker S."/>
            <person name="Barry K."/>
            <person name="Bills G."/>
            <person name="Bluhm B."/>
            <person name="Cannon C."/>
            <person name="Castanera R."/>
            <person name="Culley D."/>
            <person name="Daum C."/>
            <person name="Ezra D."/>
            <person name="Gonzalez J."/>
            <person name="Henrissat B."/>
            <person name="Kuo A."/>
            <person name="Liang C."/>
            <person name="Lipzen A."/>
            <person name="Lutzoni F."/>
            <person name="Magnuson J."/>
            <person name="Mondo S."/>
            <person name="Nolan M."/>
            <person name="Ohm R."/>
            <person name="Pangilinan J."/>
            <person name="Park H.-J."/>
            <person name="Ramirez L."/>
            <person name="Alfaro M."/>
            <person name="Sun H."/>
            <person name="Tritt A."/>
            <person name="Yoshinaga Y."/>
            <person name="Zwiers L.-H."/>
            <person name="Turgeon B."/>
            <person name="Goodwin S."/>
            <person name="Spatafora J."/>
            <person name="Crous P."/>
            <person name="Grigoriev I."/>
        </authorList>
    </citation>
    <scope>NUCLEOTIDE SEQUENCE</scope>
    <source>
        <strain evidence="1">CBS 161.51</strain>
    </source>
</reference>
<keyword evidence="2" id="KW-1185">Reference proteome</keyword>
<dbReference type="InterPro" id="IPR002347">
    <property type="entry name" value="SDR_fam"/>
</dbReference>
<dbReference type="Gene3D" id="3.40.50.720">
    <property type="entry name" value="NAD(P)-binding Rossmann-like Domain"/>
    <property type="match status" value="1"/>
</dbReference>
<dbReference type="OrthoDB" id="5399006at2759"/>
<dbReference type="SUPFAM" id="SSF51735">
    <property type="entry name" value="NAD(P)-binding Rossmann-fold domains"/>
    <property type="match status" value="1"/>
</dbReference>
<dbReference type="Proteomes" id="UP000800038">
    <property type="component" value="Unassembled WGS sequence"/>
</dbReference>
<dbReference type="PRINTS" id="PR00081">
    <property type="entry name" value="GDHRDH"/>
</dbReference>